<protein>
    <submittedName>
        <fullName evidence="2">Uncharacterized protein</fullName>
    </submittedName>
</protein>
<gene>
    <name evidence="2" type="ORF">AAFF_G00353770</name>
</gene>
<reference evidence="2" key="1">
    <citation type="journal article" date="2023" name="Science">
        <title>Genome structures resolve the early diversification of teleost fishes.</title>
        <authorList>
            <person name="Parey E."/>
            <person name="Louis A."/>
            <person name="Montfort J."/>
            <person name="Bouchez O."/>
            <person name="Roques C."/>
            <person name="Iampietro C."/>
            <person name="Lluch J."/>
            <person name="Castinel A."/>
            <person name="Donnadieu C."/>
            <person name="Desvignes T."/>
            <person name="Floi Bucao C."/>
            <person name="Jouanno E."/>
            <person name="Wen M."/>
            <person name="Mejri S."/>
            <person name="Dirks R."/>
            <person name="Jansen H."/>
            <person name="Henkel C."/>
            <person name="Chen W.J."/>
            <person name="Zahm M."/>
            <person name="Cabau C."/>
            <person name="Klopp C."/>
            <person name="Thompson A.W."/>
            <person name="Robinson-Rechavi M."/>
            <person name="Braasch I."/>
            <person name="Lecointre G."/>
            <person name="Bobe J."/>
            <person name="Postlethwait J.H."/>
            <person name="Berthelot C."/>
            <person name="Roest Crollius H."/>
            <person name="Guiguen Y."/>
        </authorList>
    </citation>
    <scope>NUCLEOTIDE SEQUENCE</scope>
    <source>
        <strain evidence="2">NC1722</strain>
    </source>
</reference>
<name>A0AAD7VZX5_9TELE</name>
<dbReference type="Proteomes" id="UP001221898">
    <property type="component" value="Unassembled WGS sequence"/>
</dbReference>
<feature type="region of interest" description="Disordered" evidence="1">
    <location>
        <begin position="1"/>
        <end position="29"/>
    </location>
</feature>
<evidence type="ECO:0000313" key="2">
    <source>
        <dbReference type="EMBL" id="KAJ8366458.1"/>
    </source>
</evidence>
<dbReference type="EMBL" id="JAINUG010000589">
    <property type="protein sequence ID" value="KAJ8366458.1"/>
    <property type="molecule type" value="Genomic_DNA"/>
</dbReference>
<comment type="caution">
    <text evidence="2">The sequence shown here is derived from an EMBL/GenBank/DDBJ whole genome shotgun (WGS) entry which is preliminary data.</text>
</comment>
<accession>A0AAD7VZX5</accession>
<evidence type="ECO:0000256" key="1">
    <source>
        <dbReference type="SAM" id="MobiDB-lite"/>
    </source>
</evidence>
<evidence type="ECO:0000313" key="3">
    <source>
        <dbReference type="Proteomes" id="UP001221898"/>
    </source>
</evidence>
<sequence>MRMRPHKPQTKPGTENQSGTKRDNARPVCDCGGTDVTFTRQIGSDTPRLALSVFRHELACRRLTAQTQRGVAASRLHRRTVPRDLSFNSECELEPTRHRVPIA</sequence>
<dbReference type="AlphaFoldDB" id="A0AAD7VZX5"/>
<proteinExistence type="predicted"/>
<organism evidence="2 3">
    <name type="scientific">Aldrovandia affinis</name>
    <dbReference type="NCBI Taxonomy" id="143900"/>
    <lineage>
        <taxon>Eukaryota</taxon>
        <taxon>Metazoa</taxon>
        <taxon>Chordata</taxon>
        <taxon>Craniata</taxon>
        <taxon>Vertebrata</taxon>
        <taxon>Euteleostomi</taxon>
        <taxon>Actinopterygii</taxon>
        <taxon>Neopterygii</taxon>
        <taxon>Teleostei</taxon>
        <taxon>Notacanthiformes</taxon>
        <taxon>Halosauridae</taxon>
        <taxon>Aldrovandia</taxon>
    </lineage>
</organism>
<keyword evidence="3" id="KW-1185">Reference proteome</keyword>